<dbReference type="GO" id="GO:0000978">
    <property type="term" value="F:RNA polymerase II cis-regulatory region sequence-specific DNA binding"/>
    <property type="evidence" value="ECO:0007669"/>
    <property type="project" value="TreeGrafter"/>
</dbReference>
<feature type="domain" description="C2H2-type" evidence="2">
    <location>
        <begin position="603"/>
        <end position="625"/>
    </location>
</feature>
<evidence type="ECO:0000313" key="5">
    <source>
        <dbReference type="WBParaSite" id="MCU_008640-RB"/>
    </source>
</evidence>
<keyword evidence="1" id="KW-0863">Zinc-finger</keyword>
<evidence type="ECO:0000313" key="4">
    <source>
        <dbReference type="Proteomes" id="UP000267029"/>
    </source>
</evidence>
<dbReference type="Pfam" id="PF00096">
    <property type="entry name" value="zf-C2H2"/>
    <property type="match status" value="3"/>
</dbReference>
<keyword evidence="4" id="KW-1185">Reference proteome</keyword>
<dbReference type="Proteomes" id="UP000267029">
    <property type="component" value="Unassembled WGS sequence"/>
</dbReference>
<proteinExistence type="predicted"/>
<dbReference type="SUPFAM" id="SSF57667">
    <property type="entry name" value="beta-beta-alpha zinc fingers"/>
    <property type="match status" value="3"/>
</dbReference>
<dbReference type="PANTHER" id="PTHR46451">
    <property type="entry name" value="RAS-RESPONSIVE ELEMENT-BINDING PROTEIN 1"/>
    <property type="match status" value="1"/>
</dbReference>
<dbReference type="PROSITE" id="PS00028">
    <property type="entry name" value="ZINC_FINGER_C2H2_1"/>
    <property type="match status" value="5"/>
</dbReference>
<dbReference type="Gene3D" id="3.30.160.60">
    <property type="entry name" value="Classic Zinc Finger"/>
    <property type="match status" value="5"/>
</dbReference>
<dbReference type="GO" id="GO:0001228">
    <property type="term" value="F:DNA-binding transcription activator activity, RNA polymerase II-specific"/>
    <property type="evidence" value="ECO:0007669"/>
    <property type="project" value="TreeGrafter"/>
</dbReference>
<keyword evidence="1" id="KW-0862">Zinc</keyword>
<dbReference type="FunFam" id="3.30.160.60:FF:000086">
    <property type="entry name" value="transcription factor E4F1 isoform X1"/>
    <property type="match status" value="1"/>
</dbReference>
<feature type="domain" description="C2H2-type" evidence="2">
    <location>
        <begin position="452"/>
        <end position="481"/>
    </location>
</feature>
<dbReference type="EMBL" id="UXSR01005705">
    <property type="protein sequence ID" value="VDD83364.1"/>
    <property type="molecule type" value="Genomic_DNA"/>
</dbReference>
<dbReference type="InterPro" id="IPR052795">
    <property type="entry name" value="RREB1"/>
</dbReference>
<dbReference type="InterPro" id="IPR013087">
    <property type="entry name" value="Znf_C2H2_type"/>
</dbReference>
<reference evidence="5" key="2">
    <citation type="submission" date="2019-11" db="UniProtKB">
        <authorList>
            <consortium name="WormBaseParasite"/>
        </authorList>
    </citation>
    <scope>IDENTIFICATION</scope>
</reference>
<dbReference type="PANTHER" id="PTHR46451:SF1">
    <property type="entry name" value="RAS-RESPONSIVE ELEMENT-BINDING PROTEIN 1"/>
    <property type="match status" value="1"/>
</dbReference>
<gene>
    <name evidence="3" type="ORF">MCOS_LOCUS9367</name>
</gene>
<feature type="domain" description="C2H2-type" evidence="2">
    <location>
        <begin position="482"/>
        <end position="505"/>
    </location>
</feature>
<dbReference type="OrthoDB" id="3069995at2759"/>
<dbReference type="GO" id="GO:0005634">
    <property type="term" value="C:nucleus"/>
    <property type="evidence" value="ECO:0007669"/>
    <property type="project" value="TreeGrafter"/>
</dbReference>
<feature type="domain" description="C2H2-type" evidence="2">
    <location>
        <begin position="200"/>
        <end position="223"/>
    </location>
</feature>
<evidence type="ECO:0000256" key="1">
    <source>
        <dbReference type="PROSITE-ProRule" id="PRU00042"/>
    </source>
</evidence>
<reference evidence="3 4" key="1">
    <citation type="submission" date="2018-10" db="EMBL/GenBank/DDBJ databases">
        <authorList>
            <consortium name="Pathogen Informatics"/>
        </authorList>
    </citation>
    <scope>NUCLEOTIDE SEQUENCE [LARGE SCALE GENOMIC DNA]</scope>
</reference>
<dbReference type="SMART" id="SM00355">
    <property type="entry name" value="ZnF_C2H2"/>
    <property type="match status" value="6"/>
</dbReference>
<dbReference type="GO" id="GO:0008270">
    <property type="term" value="F:zinc ion binding"/>
    <property type="evidence" value="ECO:0007669"/>
    <property type="project" value="UniProtKB-KW"/>
</dbReference>
<accession>A0A0R3UNJ0</accession>
<sequence length="629" mass="70084">MSSLLAGMHFVESRFLDSSDDGSACLLPASSPISSITAPPQLPFGPISVAPLPPTTSPTAFDIVRLSDQLINTIFHQQLTQPFCLSHCHPSTNSSLDSCPSGAGSFNQRNETSWDLKKRNREEVKLQPYACRDGVELFNCPLCPTMDIATRALLTTHLQQHQNNQKRDDGKHVCCFCASELSSNSSLERHLLTHTNHRPFTCSLCDKAFTTNGNLSRHRRTSHQLLPFSAPSETTQVQADEDTKSNVKKFSNPHAIRNILGKGRISIPCFRAMLYAIKRKQRSLKEMGWKINQPPSALREILIKQRRRFLHYIRRQRERRLHNLAAPSVVENEGEVLDLSLKHEAPLQSPLPQPPPVPPLPQQFPDMLGPLAMLCQAPFAFPAASAMFQFMMLRSAAVPTPFSSYPAVPTLPSPPPPSAVPTLTPPCQQTANPRPVVWNRKKNSYKDAPKLITCPVAGCNQKFPWNSSLKRHILTHTPHKPFSCTRCTKAFSTKSNRERHMERVHRVSLKRQKRDPYGSACCSAAEEFLREEEIASMQGNDRQADDISNTLLRSAGSPLVEPNPERCAQFTNTNTTTTAATIDCMLTSAASSASIFSKDRSPAVCSLCGKQFALQYSLRRHLKTHMPAF</sequence>
<dbReference type="WBParaSite" id="MCU_008640-RB">
    <property type="protein sequence ID" value="MCU_008640-RB"/>
    <property type="gene ID" value="MCU_008640"/>
</dbReference>
<evidence type="ECO:0000259" key="2">
    <source>
        <dbReference type="PROSITE" id="PS50157"/>
    </source>
</evidence>
<evidence type="ECO:0000313" key="3">
    <source>
        <dbReference type="EMBL" id="VDD83364.1"/>
    </source>
</evidence>
<dbReference type="STRING" id="53468.A0A0R3UNJ0"/>
<organism evidence="5">
    <name type="scientific">Mesocestoides corti</name>
    <name type="common">Flatworm</name>
    <dbReference type="NCBI Taxonomy" id="53468"/>
    <lineage>
        <taxon>Eukaryota</taxon>
        <taxon>Metazoa</taxon>
        <taxon>Spiralia</taxon>
        <taxon>Lophotrochozoa</taxon>
        <taxon>Platyhelminthes</taxon>
        <taxon>Cestoda</taxon>
        <taxon>Eucestoda</taxon>
        <taxon>Cyclophyllidea</taxon>
        <taxon>Mesocestoididae</taxon>
        <taxon>Mesocestoides</taxon>
    </lineage>
</organism>
<dbReference type="PROSITE" id="PS50157">
    <property type="entry name" value="ZINC_FINGER_C2H2_2"/>
    <property type="match status" value="5"/>
</dbReference>
<protein>
    <submittedName>
        <fullName evidence="5">C2H2-type domain-containing protein</fullName>
    </submittedName>
</protein>
<dbReference type="InterPro" id="IPR036236">
    <property type="entry name" value="Znf_C2H2_sf"/>
</dbReference>
<name>A0A0R3UNJ0_MESCO</name>
<keyword evidence="1" id="KW-0479">Metal-binding</keyword>
<dbReference type="AlphaFoldDB" id="A0A0R3UNJ0"/>
<feature type="domain" description="C2H2-type" evidence="2">
    <location>
        <begin position="172"/>
        <end position="199"/>
    </location>
</feature>